<name>A0A7S9XHB8_9VIRU</name>
<reference evidence="1" key="1">
    <citation type="submission" date="2020-08" db="EMBL/GenBank/DDBJ databases">
        <title>Bridging the membrane lipid divide: bacteria of the FCB group superphylum have the potential to synthesize archaeal ether lipids.</title>
        <authorList>
            <person name="Villanueva L."/>
            <person name="von Meijenfeldt F.A.B."/>
            <person name="Westbye A.B."/>
            <person name="Yadav S."/>
            <person name="Hopmans E.C."/>
            <person name="Dutilh B.E."/>
            <person name="Sinninghe Damste J.S."/>
        </authorList>
    </citation>
    <scope>NUCLEOTIDE SEQUENCE</scope>
    <source>
        <strain evidence="1">NIOZ-UU157</strain>
    </source>
</reference>
<evidence type="ECO:0000313" key="1">
    <source>
        <dbReference type="EMBL" id="QPI16420.1"/>
    </source>
</evidence>
<sequence>MSTIGGVKRESAGSGENTNFPKKVGLFESDIVAINPTIEEYSTVLGMDLKPDSKATDYLGTTKDGNSYLRVDVWLKQVNTENLFKVSFFLEDRERENRDQTKKQYVNSVGMTAWAADEADLWDWFTKGRDFRVAYIGEEDLYDFMRTWLSKLDYRHADTVLQLDWKKLMRGNVGDLKSEVQGEWCNTVVALATVVVKERDGETKEYQGIYNKGFLSGYTMKQFRLVDYTDKRTLDSLRSRNPKELKPHERFAVRVSGEYGCKDYYILKEIEEYNPGDNLVASDSFISDDGADY</sequence>
<gene>
    <name evidence="1" type="ORF">NIOZUU157_00313</name>
</gene>
<accession>A0A7S9XHB8</accession>
<proteinExistence type="predicted"/>
<organism evidence="1">
    <name type="scientific">Virus NIOZ-UU157</name>
    <dbReference type="NCBI Taxonomy" id="2763269"/>
    <lineage>
        <taxon>Viruses</taxon>
    </lineage>
</organism>
<protein>
    <submittedName>
        <fullName evidence="1">Uncharacterized protein</fullName>
    </submittedName>
</protein>
<dbReference type="EMBL" id="MW030560">
    <property type="protein sequence ID" value="QPI16420.1"/>
    <property type="molecule type" value="Genomic_DNA"/>
</dbReference>